<dbReference type="Pfam" id="PF00135">
    <property type="entry name" value="COesterase"/>
    <property type="match status" value="1"/>
</dbReference>
<dbReference type="PROSITE" id="PS00122">
    <property type="entry name" value="CARBOXYLESTERASE_B_1"/>
    <property type="match status" value="1"/>
</dbReference>
<keyword evidence="7" id="KW-1185">Reference proteome</keyword>
<evidence type="ECO:0000256" key="2">
    <source>
        <dbReference type="ARBA" id="ARBA00022801"/>
    </source>
</evidence>
<dbReference type="InterPro" id="IPR002018">
    <property type="entry name" value="CarbesteraseB"/>
</dbReference>
<dbReference type="Proteomes" id="UP001363622">
    <property type="component" value="Unassembled WGS sequence"/>
</dbReference>
<dbReference type="InterPro" id="IPR000997">
    <property type="entry name" value="Cholinesterase"/>
</dbReference>
<dbReference type="SUPFAM" id="SSF53474">
    <property type="entry name" value="alpha/beta-Hydrolases"/>
    <property type="match status" value="1"/>
</dbReference>
<dbReference type="InterPro" id="IPR019819">
    <property type="entry name" value="Carboxylesterase_B_CS"/>
</dbReference>
<dbReference type="PRINTS" id="PR00878">
    <property type="entry name" value="CHOLNESTRASE"/>
</dbReference>
<keyword evidence="2 4" id="KW-0378">Hydrolase</keyword>
<gene>
    <name evidence="6" type="ORF">IWZ03DRAFT_403259</name>
</gene>
<dbReference type="PANTHER" id="PTHR43918">
    <property type="entry name" value="ACETYLCHOLINESTERASE"/>
    <property type="match status" value="1"/>
</dbReference>
<accession>A0ABR1L0W2</accession>
<sequence>MVNFDLSPSLLAGFALLAQSPFFADAVPQSSSSGPDPSVELGDGKIIGTTGTIPDLKDPVNKYLGIPYAKTPPLRFGRAEDPEQWTEAKDVKDLKPSCIQQFNRPISKELFNKPGAPESEDCLYINVYTPSTSAPPEGRAVMFWIYGGSLQFGNSWSDQYDGSYLAGYEDVIVVTFNYRTNVFGFPNSPDIGIYDQNLALLDQRKALDWVQKNIKAFGGDPNKVAIFGESAGGFSVKMLWALPPRPVPFHGAIIQSQGGAGPTDGGIAWRNLTKTLNCTATPSKKEIDCVRDKPVDLIRSIIEKNRLNFAPKVENRTAATHIENQIRLRTAAQVPMLIGSNGDEGSIFQVVFDFRKLNQTLQYFFPNQTVIQQAVQMLYRRQYPNNEIAAIRALIRDASYTCFTSAIAQTAASNQYQAFRYYYNATFDNLPVPKKLVPNPGAFHSSEVYEVFGTYPKDGATQQQKDLSRYMMKAWADFAKNPRFGPDTDDGWPQIGASFRDLWVIGNEGRSGGYPIRQEVTDANCRLFSGPLWAVGL</sequence>
<feature type="signal peptide" evidence="4">
    <location>
        <begin position="1"/>
        <end position="26"/>
    </location>
</feature>
<keyword evidence="3" id="KW-1015">Disulfide bond</keyword>
<dbReference type="InterPro" id="IPR029058">
    <property type="entry name" value="AB_hydrolase_fold"/>
</dbReference>
<dbReference type="Gene3D" id="3.40.50.1820">
    <property type="entry name" value="alpha/beta hydrolase"/>
    <property type="match status" value="1"/>
</dbReference>
<proteinExistence type="inferred from homology"/>
<comment type="similarity">
    <text evidence="1 4">Belongs to the type-B carboxylesterase/lipase family.</text>
</comment>
<evidence type="ECO:0000313" key="6">
    <source>
        <dbReference type="EMBL" id="KAK7524220.1"/>
    </source>
</evidence>
<dbReference type="InterPro" id="IPR019826">
    <property type="entry name" value="Carboxylesterase_B_AS"/>
</dbReference>
<feature type="chain" id="PRO_5045003520" description="Carboxylic ester hydrolase" evidence="4">
    <location>
        <begin position="27"/>
        <end position="537"/>
    </location>
</feature>
<dbReference type="EMBL" id="JBBPHU010000001">
    <property type="protein sequence ID" value="KAK7524220.1"/>
    <property type="molecule type" value="Genomic_DNA"/>
</dbReference>
<feature type="domain" description="Carboxylesterase type B" evidence="5">
    <location>
        <begin position="36"/>
        <end position="510"/>
    </location>
</feature>
<dbReference type="PANTHER" id="PTHR43918:SF4">
    <property type="entry name" value="CARBOXYLIC ESTER HYDROLASE"/>
    <property type="match status" value="1"/>
</dbReference>
<keyword evidence="4" id="KW-0732">Signal</keyword>
<evidence type="ECO:0000259" key="5">
    <source>
        <dbReference type="Pfam" id="PF00135"/>
    </source>
</evidence>
<evidence type="ECO:0000256" key="1">
    <source>
        <dbReference type="ARBA" id="ARBA00005964"/>
    </source>
</evidence>
<reference evidence="6 7" key="1">
    <citation type="submission" date="2024-04" db="EMBL/GenBank/DDBJ databases">
        <title>Phyllosticta paracitricarpa is synonymous to the EU quarantine fungus P. citricarpa based on phylogenomic analyses.</title>
        <authorList>
            <consortium name="Lawrence Berkeley National Laboratory"/>
            <person name="Van Ingen-Buijs V.A."/>
            <person name="Van Westerhoven A.C."/>
            <person name="Haridas S."/>
            <person name="Skiadas P."/>
            <person name="Martin F."/>
            <person name="Groenewald J.Z."/>
            <person name="Crous P.W."/>
            <person name="Seidl M.F."/>
        </authorList>
    </citation>
    <scope>NUCLEOTIDE SEQUENCE [LARGE SCALE GENOMIC DNA]</scope>
    <source>
        <strain evidence="6 7">CBS 123371</strain>
    </source>
</reference>
<comment type="caution">
    <text evidence="6">The sequence shown here is derived from an EMBL/GenBank/DDBJ whole genome shotgun (WGS) entry which is preliminary data.</text>
</comment>
<evidence type="ECO:0000313" key="7">
    <source>
        <dbReference type="Proteomes" id="UP001363622"/>
    </source>
</evidence>
<organism evidence="6 7">
    <name type="scientific">Phyllosticta citriasiana</name>
    <dbReference type="NCBI Taxonomy" id="595635"/>
    <lineage>
        <taxon>Eukaryota</taxon>
        <taxon>Fungi</taxon>
        <taxon>Dikarya</taxon>
        <taxon>Ascomycota</taxon>
        <taxon>Pezizomycotina</taxon>
        <taxon>Dothideomycetes</taxon>
        <taxon>Dothideomycetes incertae sedis</taxon>
        <taxon>Botryosphaeriales</taxon>
        <taxon>Phyllostictaceae</taxon>
        <taxon>Phyllosticta</taxon>
    </lineage>
</organism>
<name>A0ABR1L0W2_9PEZI</name>
<dbReference type="InterPro" id="IPR050654">
    <property type="entry name" value="AChE-related_enzymes"/>
</dbReference>
<protein>
    <recommendedName>
        <fullName evidence="4">Carboxylic ester hydrolase</fullName>
        <ecNumber evidence="4">3.1.1.-</ecNumber>
    </recommendedName>
</protein>
<dbReference type="PROSITE" id="PS00941">
    <property type="entry name" value="CARBOXYLESTERASE_B_2"/>
    <property type="match status" value="1"/>
</dbReference>
<evidence type="ECO:0000256" key="3">
    <source>
        <dbReference type="ARBA" id="ARBA00023157"/>
    </source>
</evidence>
<dbReference type="EC" id="3.1.1.-" evidence="4"/>
<evidence type="ECO:0000256" key="4">
    <source>
        <dbReference type="RuleBase" id="RU361235"/>
    </source>
</evidence>